<keyword evidence="3" id="KW-0479">Metal-binding</keyword>
<feature type="binding site" evidence="3">
    <location>
        <position position="57"/>
    </location>
    <ligand>
        <name>Mg(2+)</name>
        <dbReference type="ChEBI" id="CHEBI:18420"/>
    </ligand>
</feature>
<dbReference type="CDD" id="cd04664">
    <property type="entry name" value="NUDIX_DHNTPase_like"/>
    <property type="match status" value="1"/>
</dbReference>
<evidence type="ECO:0000256" key="1">
    <source>
        <dbReference type="ARBA" id="ARBA00022801"/>
    </source>
</evidence>
<feature type="binding site" evidence="3">
    <location>
        <position position="53"/>
    </location>
    <ligand>
        <name>Mg(2+)</name>
        <dbReference type="ChEBI" id="CHEBI:18420"/>
    </ligand>
</feature>
<comment type="caution">
    <text evidence="5">The sequence shown here is derived from an EMBL/GenBank/DDBJ whole genome shotgun (WGS) entry which is preliminary data.</text>
</comment>
<feature type="domain" description="Nudix hydrolase" evidence="4">
    <location>
        <begin position="2"/>
        <end position="143"/>
    </location>
</feature>
<dbReference type="InterPro" id="IPR051325">
    <property type="entry name" value="Nudix_hydrolase_domain"/>
</dbReference>
<gene>
    <name evidence="5" type="ORF">DES31_0217</name>
</gene>
<dbReference type="PRINTS" id="PR01404">
    <property type="entry name" value="NPPPHYDRLASE"/>
</dbReference>
<protein>
    <submittedName>
        <fullName evidence="5">Dihydroneopterin triphosphate pyrophosphatase</fullName>
    </submittedName>
</protein>
<keyword evidence="6" id="KW-1185">Reference proteome</keyword>
<dbReference type="AlphaFoldDB" id="A0A420XIC7"/>
<dbReference type="SUPFAM" id="SSF55811">
    <property type="entry name" value="Nudix"/>
    <property type="match status" value="1"/>
</dbReference>
<feature type="binding site" evidence="2">
    <location>
        <position position="4"/>
    </location>
    <ligand>
        <name>substrate</name>
    </ligand>
</feature>
<dbReference type="Pfam" id="PF00293">
    <property type="entry name" value="NUDIX"/>
    <property type="match status" value="1"/>
</dbReference>
<dbReference type="OrthoDB" id="7066556at2"/>
<dbReference type="InterPro" id="IPR015797">
    <property type="entry name" value="NUDIX_hydrolase-like_dom_sf"/>
</dbReference>
<dbReference type="EMBL" id="RBJC01000004">
    <property type="protein sequence ID" value="RKR76908.1"/>
    <property type="molecule type" value="Genomic_DNA"/>
</dbReference>
<dbReference type="Proteomes" id="UP000280099">
    <property type="component" value="Unassembled WGS sequence"/>
</dbReference>
<dbReference type="PANTHER" id="PTHR21340:SF0">
    <property type="entry name" value="BIS(5'-NUCLEOSYL)-TETRAPHOSPHATASE [ASYMMETRICAL]"/>
    <property type="match status" value="1"/>
</dbReference>
<dbReference type="Gene3D" id="3.90.79.10">
    <property type="entry name" value="Nucleoside Triphosphate Pyrophosphohydrolase"/>
    <property type="match status" value="1"/>
</dbReference>
<evidence type="ECO:0000313" key="6">
    <source>
        <dbReference type="Proteomes" id="UP000280099"/>
    </source>
</evidence>
<dbReference type="GO" id="GO:0046872">
    <property type="term" value="F:metal ion binding"/>
    <property type="evidence" value="ECO:0007669"/>
    <property type="project" value="UniProtKB-KW"/>
</dbReference>
<feature type="binding site" evidence="2">
    <location>
        <position position="37"/>
    </location>
    <ligand>
        <name>substrate</name>
    </ligand>
</feature>
<feature type="binding site" evidence="2">
    <location>
        <position position="132"/>
    </location>
    <ligand>
        <name>substrate</name>
    </ligand>
</feature>
<dbReference type="InterPro" id="IPR003564">
    <property type="entry name" value="DHNTPase"/>
</dbReference>
<evidence type="ECO:0000313" key="5">
    <source>
        <dbReference type="EMBL" id="RKR76908.1"/>
    </source>
</evidence>
<feature type="binding site" evidence="2">
    <location>
        <begin position="78"/>
        <end position="81"/>
    </location>
    <ligand>
        <name>substrate</name>
    </ligand>
</feature>
<name>A0A420XIC7_9PAST</name>
<dbReference type="GO" id="GO:0019177">
    <property type="term" value="F:dihydroneopterin triphosphate pyrophosphohydrolase activity"/>
    <property type="evidence" value="ECO:0007669"/>
    <property type="project" value="InterPro"/>
</dbReference>
<dbReference type="GO" id="GO:0004081">
    <property type="term" value="F:bis(5'-nucleosyl)-tetraphosphatase (asymmetrical) activity"/>
    <property type="evidence" value="ECO:0007669"/>
    <property type="project" value="TreeGrafter"/>
</dbReference>
<proteinExistence type="predicted"/>
<evidence type="ECO:0000259" key="4">
    <source>
        <dbReference type="PROSITE" id="PS51462"/>
    </source>
</evidence>
<dbReference type="GO" id="GO:0008828">
    <property type="term" value="F:dATP diphosphatase activity"/>
    <property type="evidence" value="ECO:0007669"/>
    <property type="project" value="InterPro"/>
</dbReference>
<dbReference type="InterPro" id="IPR000086">
    <property type="entry name" value="NUDIX_hydrolase_dom"/>
</dbReference>
<dbReference type="InterPro" id="IPR020084">
    <property type="entry name" value="NUDIX_hydrolase_CS"/>
</dbReference>
<accession>A0A420XIC7</accession>
<dbReference type="GO" id="GO:0006167">
    <property type="term" value="P:AMP biosynthetic process"/>
    <property type="evidence" value="ECO:0007669"/>
    <property type="project" value="TreeGrafter"/>
</dbReference>
<evidence type="ECO:0000256" key="3">
    <source>
        <dbReference type="PIRSR" id="PIRSR603564-2"/>
    </source>
</evidence>
<reference evidence="5 6" key="1">
    <citation type="submission" date="2018-10" db="EMBL/GenBank/DDBJ databases">
        <title>Genomic Encyclopedia of Type Strains, Phase IV (KMG-IV): sequencing the most valuable type-strain genomes for metagenomic binning, comparative biology and taxonomic classification.</title>
        <authorList>
            <person name="Goeker M."/>
        </authorList>
    </citation>
    <scope>NUCLEOTIDE SEQUENCE [LARGE SCALE GENOMIC DNA]</scope>
    <source>
        <strain evidence="5 6">DSM 23800</strain>
    </source>
</reference>
<dbReference type="PANTHER" id="PTHR21340">
    <property type="entry name" value="DIADENOSINE 5,5-P1,P4-TETRAPHOSPHATE PYROPHOSPHOHYDROLASE MUTT"/>
    <property type="match status" value="1"/>
</dbReference>
<keyword evidence="3" id="KW-0460">Magnesium</keyword>
<evidence type="ECO:0000256" key="2">
    <source>
        <dbReference type="PIRSR" id="PIRSR603564-1"/>
    </source>
</evidence>
<dbReference type="NCBIfam" id="NF006961">
    <property type="entry name" value="PRK09438.1"/>
    <property type="match status" value="1"/>
</dbReference>
<feature type="binding site" evidence="3">
    <location>
        <position position="114"/>
    </location>
    <ligand>
        <name>Mg(2+)</name>
        <dbReference type="ChEBI" id="CHEBI:18420"/>
    </ligand>
</feature>
<keyword evidence="1" id="KW-0378">Hydrolase</keyword>
<dbReference type="PROSITE" id="PS00893">
    <property type="entry name" value="NUDIX_BOX"/>
    <property type="match status" value="1"/>
</dbReference>
<dbReference type="GO" id="GO:0046656">
    <property type="term" value="P:folic acid biosynthetic process"/>
    <property type="evidence" value="ECO:0007669"/>
    <property type="project" value="InterPro"/>
</dbReference>
<dbReference type="GO" id="GO:0006754">
    <property type="term" value="P:ATP biosynthetic process"/>
    <property type="evidence" value="ECO:0007669"/>
    <property type="project" value="TreeGrafter"/>
</dbReference>
<comment type="cofactor">
    <cofactor evidence="3">
        <name>Mg(2+)</name>
        <dbReference type="ChEBI" id="CHEBI:18420"/>
    </cofactor>
    <text evidence="3">Binds 1 Mg(2+) ion per subunit.</text>
</comment>
<dbReference type="PROSITE" id="PS51462">
    <property type="entry name" value="NUDIX"/>
    <property type="match status" value="1"/>
</dbReference>
<sequence length="144" mass="16940">MKYKNPFSVLVVIYAKDTHRVLMLQRDDDSEFWQSVTGTIETGEQPYQTALREVKEEIGVDIVEQGLVLKDCEYSLKFEIFPQFRYKYAPETIYCTEHWFLLELPDEIVPKLTEHLDYQWVSAVEAIQLTKSPNNAKAIEQYLI</sequence>
<dbReference type="RefSeq" id="WP_121121138.1">
    <property type="nucleotide sequence ID" value="NZ_CP016604.1"/>
</dbReference>
<feature type="binding site" evidence="2">
    <location>
        <position position="26"/>
    </location>
    <ligand>
        <name>substrate</name>
    </ligand>
</feature>
<organism evidence="5 6">
    <name type="scientific">Otariodibacter oris</name>
    <dbReference type="NCBI Taxonomy" id="1032623"/>
    <lineage>
        <taxon>Bacteria</taxon>
        <taxon>Pseudomonadati</taxon>
        <taxon>Pseudomonadota</taxon>
        <taxon>Gammaproteobacteria</taxon>
        <taxon>Pasteurellales</taxon>
        <taxon>Pasteurellaceae</taxon>
        <taxon>Otariodibacter</taxon>
    </lineage>
</organism>